<reference evidence="2 3" key="1">
    <citation type="journal article" date="2014" name="Antonie Van Leeuwenhoek">
        <title>Roseivivax atlanticus sp. nov., isolated from surface seawater of the Atlantic Ocean.</title>
        <authorList>
            <person name="Li G."/>
            <person name="Lai Q."/>
            <person name="Liu X."/>
            <person name="Sun F."/>
            <person name="Shao Z."/>
        </authorList>
    </citation>
    <scope>NUCLEOTIDE SEQUENCE [LARGE SCALE GENOMIC DNA]</scope>
    <source>
        <strain evidence="2 3">22II-s10s</strain>
    </source>
</reference>
<dbReference type="Gene3D" id="1.20.910.10">
    <property type="entry name" value="Heme oxygenase-like"/>
    <property type="match status" value="1"/>
</dbReference>
<dbReference type="eggNOG" id="COG0819">
    <property type="taxonomic scope" value="Bacteria"/>
</dbReference>
<dbReference type="InterPro" id="IPR004305">
    <property type="entry name" value="Thiaminase-2/PQQC"/>
</dbReference>
<organism evidence="2 3">
    <name type="scientific">Roseivivax marinus</name>
    <dbReference type="NCBI Taxonomy" id="1379903"/>
    <lineage>
        <taxon>Bacteria</taxon>
        <taxon>Pseudomonadati</taxon>
        <taxon>Pseudomonadota</taxon>
        <taxon>Alphaproteobacteria</taxon>
        <taxon>Rhodobacterales</taxon>
        <taxon>Roseobacteraceae</taxon>
        <taxon>Roseivivax</taxon>
    </lineage>
</organism>
<protein>
    <submittedName>
        <fullName evidence="2">TenA family transcriptional regulator</fullName>
    </submittedName>
</protein>
<comment type="caution">
    <text evidence="2">The sequence shown here is derived from an EMBL/GenBank/DDBJ whole genome shotgun (WGS) entry which is preliminary data.</text>
</comment>
<evidence type="ECO:0000259" key="1">
    <source>
        <dbReference type="Pfam" id="PF03070"/>
    </source>
</evidence>
<dbReference type="SUPFAM" id="SSF48613">
    <property type="entry name" value="Heme oxygenase-like"/>
    <property type="match status" value="1"/>
</dbReference>
<gene>
    <name evidence="2" type="ORF">ATO8_17165</name>
</gene>
<accession>W4HF99</accession>
<dbReference type="Pfam" id="PF03070">
    <property type="entry name" value="TENA_THI-4"/>
    <property type="match status" value="1"/>
</dbReference>
<dbReference type="Proteomes" id="UP000019063">
    <property type="component" value="Unassembled WGS sequence"/>
</dbReference>
<dbReference type="AlphaFoldDB" id="W4HF99"/>
<name>W4HF99_9RHOB</name>
<keyword evidence="3" id="KW-1185">Reference proteome</keyword>
<dbReference type="RefSeq" id="WP_043846306.1">
    <property type="nucleotide sequence ID" value="NZ_AQQW01000012.1"/>
</dbReference>
<proteinExistence type="predicted"/>
<evidence type="ECO:0000313" key="3">
    <source>
        <dbReference type="Proteomes" id="UP000019063"/>
    </source>
</evidence>
<feature type="domain" description="Thiaminase-2/PQQC" evidence="1">
    <location>
        <begin position="12"/>
        <end position="200"/>
    </location>
</feature>
<dbReference type="STRING" id="1379903.ATO8_17165"/>
<sequence length="210" mass="22620">MTATADDLRARHAEALAGFTGHRFFRAAADGSLSSAARDRYFVNERLFVGAARAIFAHLLIKAPTLAAARHLVGILDGLVNAQEGLFDDIFDRLDLVLPEDGLPAPDMLGAGVIAIARDAPYAAGIAAMLSAEWSYLTVARSLDWDACPDPAMADWFRLHAEDDFAGNVTWLEAELERVWSPDVAEAVDAAFARTVALEIAFHDDPLDAA</sequence>
<dbReference type="CDD" id="cd19358">
    <property type="entry name" value="TenA_E_Spr0628-like"/>
    <property type="match status" value="1"/>
</dbReference>
<dbReference type="InterPro" id="IPR016084">
    <property type="entry name" value="Haem_Oase-like_multi-hlx"/>
</dbReference>
<dbReference type="EMBL" id="AQQW01000012">
    <property type="protein sequence ID" value="ETW11422.1"/>
    <property type="molecule type" value="Genomic_DNA"/>
</dbReference>
<evidence type="ECO:0000313" key="2">
    <source>
        <dbReference type="EMBL" id="ETW11422.1"/>
    </source>
</evidence>